<accession>A0ACB9N3V6</accession>
<protein>
    <submittedName>
        <fullName evidence="1">Uncharacterized protein</fullName>
    </submittedName>
</protein>
<gene>
    <name evidence="1" type="ORF">MLD38_028651</name>
</gene>
<organism evidence="1 2">
    <name type="scientific">Melastoma candidum</name>
    <dbReference type="NCBI Taxonomy" id="119954"/>
    <lineage>
        <taxon>Eukaryota</taxon>
        <taxon>Viridiplantae</taxon>
        <taxon>Streptophyta</taxon>
        <taxon>Embryophyta</taxon>
        <taxon>Tracheophyta</taxon>
        <taxon>Spermatophyta</taxon>
        <taxon>Magnoliopsida</taxon>
        <taxon>eudicotyledons</taxon>
        <taxon>Gunneridae</taxon>
        <taxon>Pentapetalae</taxon>
        <taxon>rosids</taxon>
        <taxon>malvids</taxon>
        <taxon>Myrtales</taxon>
        <taxon>Melastomataceae</taxon>
        <taxon>Melastomatoideae</taxon>
        <taxon>Melastomateae</taxon>
        <taxon>Melastoma</taxon>
    </lineage>
</organism>
<keyword evidence="2" id="KW-1185">Reference proteome</keyword>
<evidence type="ECO:0000313" key="2">
    <source>
        <dbReference type="Proteomes" id="UP001057402"/>
    </source>
</evidence>
<reference evidence="2" key="1">
    <citation type="journal article" date="2023" name="Front. Plant Sci.">
        <title>Chromosomal-level genome assembly of Melastoma candidum provides insights into trichome evolution.</title>
        <authorList>
            <person name="Zhong Y."/>
            <person name="Wu W."/>
            <person name="Sun C."/>
            <person name="Zou P."/>
            <person name="Liu Y."/>
            <person name="Dai S."/>
            <person name="Zhou R."/>
        </authorList>
    </citation>
    <scope>NUCLEOTIDE SEQUENCE [LARGE SCALE GENOMIC DNA]</scope>
</reference>
<name>A0ACB9N3V6_9MYRT</name>
<comment type="caution">
    <text evidence="1">The sequence shown here is derived from an EMBL/GenBank/DDBJ whole genome shotgun (WGS) entry which is preliminary data.</text>
</comment>
<proteinExistence type="predicted"/>
<dbReference type="EMBL" id="CM042887">
    <property type="protein sequence ID" value="KAI4330354.1"/>
    <property type="molecule type" value="Genomic_DNA"/>
</dbReference>
<dbReference type="Proteomes" id="UP001057402">
    <property type="component" value="Chromosome 8"/>
</dbReference>
<sequence length="386" mass="43723">MNLRIIIKLMDNLAANYIAFCYSSSNQIKVAFLLELILTAVSYYSLEMLDSASAEPPLESQYLHIKHSYSFLPTDQSNCQAASSPAVEVEFEVQLPVIDLEAPEAAIAIREASSKWGFFQVVSHGISGDLLQRMRKEQVKLFSKPFEKKSNSGLLGNSYRWGSIGGHCAANFSWNEAFHVPLNEISNPTFYGEMITLREVMMEFSMAMSKLARSLIEILRDDQIQDSNQWPTPLNCDDKTCFLRLNRYPSCPISDDMLGLVPHTDSDILTILYQDEVGGLQLLRDSKWVTVRPNLDTLIVNIGDLLQALSNDRYKSIEHRVVANQELERYSIAYFLCPSLDSVISSGRQAPVYRDFTFGEYRAQVRRDVNMTGQKVGLPRFRVAQD</sequence>
<evidence type="ECO:0000313" key="1">
    <source>
        <dbReference type="EMBL" id="KAI4330354.1"/>
    </source>
</evidence>